<keyword evidence="2" id="KW-0853">WD repeat</keyword>
<dbReference type="GO" id="GO:0017183">
    <property type="term" value="P:protein histidyl modification to diphthamide"/>
    <property type="evidence" value="ECO:0007669"/>
    <property type="project" value="TreeGrafter"/>
</dbReference>
<evidence type="ECO:0000313" key="8">
    <source>
        <dbReference type="EMBL" id="CAE6485888.1"/>
    </source>
</evidence>
<gene>
    <name evidence="8" type="ORF">RDB_LOCUS104397</name>
</gene>
<dbReference type="InterPro" id="IPR052415">
    <property type="entry name" value="Diphthine_MTase"/>
</dbReference>
<evidence type="ECO:0000313" key="9">
    <source>
        <dbReference type="Proteomes" id="UP000663861"/>
    </source>
</evidence>
<dbReference type="SMART" id="SM00320">
    <property type="entry name" value="WD40"/>
    <property type="match status" value="3"/>
</dbReference>
<dbReference type="InterPro" id="IPR036322">
    <property type="entry name" value="WD40_repeat_dom_sf"/>
</dbReference>
<dbReference type="GO" id="GO:0061685">
    <property type="term" value="F:diphthine methylesterase activity"/>
    <property type="evidence" value="ECO:0007669"/>
    <property type="project" value="UniProtKB-EC"/>
</dbReference>
<dbReference type="PANTHER" id="PTHR46042">
    <property type="entry name" value="DIPHTHINE METHYLTRANSFERASE"/>
    <property type="match status" value="1"/>
</dbReference>
<name>A0A8H3CJL2_9AGAM</name>
<evidence type="ECO:0000256" key="7">
    <source>
        <dbReference type="ARBA" id="ARBA00047551"/>
    </source>
</evidence>
<comment type="similarity">
    <text evidence="5">Belongs to the DPH7 family.</text>
</comment>
<dbReference type="InterPro" id="IPR001680">
    <property type="entry name" value="WD40_rpt"/>
</dbReference>
<dbReference type="AlphaFoldDB" id="A0A8H3CJL2"/>
<evidence type="ECO:0000256" key="1">
    <source>
        <dbReference type="ARBA" id="ARBA00005156"/>
    </source>
</evidence>
<dbReference type="EMBL" id="CAJMWY010002243">
    <property type="protein sequence ID" value="CAE6485888.1"/>
    <property type="molecule type" value="Genomic_DNA"/>
</dbReference>
<sequence>MSSSECIERTILSIDTELPADSVEFCPRENFHDILICGTYNLVKNEEGEKEAEDACKKPQERNGRCLVYEFDEGSMNLQEIQRIDTAAILDIKWQEIQRIDTAAILDIKWSYNQSAFNPLLALAESVGRVQLYEWRGQEKSLSNVQSIQVAEPSVLCLSIDWNNRLVPQEAGALIVSRSDGEVSVLRPHGSQFKVDTTWHAHDYEPWVAAWNYWSPTVAYSGGDDCKLKGWDTRTSCDVPIFTNKRFEAGVTCIQTHPFLENVVAVGSYDNTVRIFDSRRMTLALTEVGVGGGAWRVKWHPLPARKDELLVACMHDGFKVVKLPFNEGGQLDAVSTPVVSHRFDAHTSLAYGVDWHHGSLTNDPAKSLVASCSFYDHTLCLWSPQ</sequence>
<dbReference type="InterPro" id="IPR015943">
    <property type="entry name" value="WD40/YVTN_repeat-like_dom_sf"/>
</dbReference>
<reference evidence="8" key="1">
    <citation type="submission" date="2021-01" db="EMBL/GenBank/DDBJ databases">
        <authorList>
            <person name="Kaushik A."/>
        </authorList>
    </citation>
    <scope>NUCLEOTIDE SEQUENCE</scope>
    <source>
        <strain evidence="8">AG4-RS23</strain>
    </source>
</reference>
<keyword evidence="4" id="KW-0378">Hydrolase</keyword>
<comment type="pathway">
    <text evidence="1">Protein modification; peptidyl-diphthamide biosynthesis.</text>
</comment>
<evidence type="ECO:0000256" key="3">
    <source>
        <dbReference type="ARBA" id="ARBA00022737"/>
    </source>
</evidence>
<organism evidence="8 9">
    <name type="scientific">Rhizoctonia solani</name>
    <dbReference type="NCBI Taxonomy" id="456999"/>
    <lineage>
        <taxon>Eukaryota</taxon>
        <taxon>Fungi</taxon>
        <taxon>Dikarya</taxon>
        <taxon>Basidiomycota</taxon>
        <taxon>Agaricomycotina</taxon>
        <taxon>Agaricomycetes</taxon>
        <taxon>Cantharellales</taxon>
        <taxon>Ceratobasidiaceae</taxon>
        <taxon>Rhizoctonia</taxon>
    </lineage>
</organism>
<proteinExistence type="inferred from homology"/>
<dbReference type="EC" id="3.1.1.97" evidence="6"/>
<dbReference type="Pfam" id="PF00400">
    <property type="entry name" value="WD40"/>
    <property type="match status" value="1"/>
</dbReference>
<dbReference type="Proteomes" id="UP000663861">
    <property type="component" value="Unassembled WGS sequence"/>
</dbReference>
<accession>A0A8H3CJL2</accession>
<evidence type="ECO:0000256" key="5">
    <source>
        <dbReference type="ARBA" id="ARBA00038092"/>
    </source>
</evidence>
<comment type="caution">
    <text evidence="8">The sequence shown here is derived from an EMBL/GenBank/DDBJ whole genome shotgun (WGS) entry which is preliminary data.</text>
</comment>
<dbReference type="GO" id="GO:0005737">
    <property type="term" value="C:cytoplasm"/>
    <property type="evidence" value="ECO:0007669"/>
    <property type="project" value="TreeGrafter"/>
</dbReference>
<evidence type="ECO:0000256" key="6">
    <source>
        <dbReference type="ARBA" id="ARBA00039131"/>
    </source>
</evidence>
<evidence type="ECO:0000256" key="4">
    <source>
        <dbReference type="ARBA" id="ARBA00022801"/>
    </source>
</evidence>
<dbReference type="Gene3D" id="2.130.10.10">
    <property type="entry name" value="YVTN repeat-like/Quinoprotein amine dehydrogenase"/>
    <property type="match status" value="1"/>
</dbReference>
<dbReference type="PANTHER" id="PTHR46042:SF1">
    <property type="entry name" value="DIPHTHINE METHYLTRANSFERASE"/>
    <property type="match status" value="1"/>
</dbReference>
<comment type="catalytic activity">
    <reaction evidence="7">
        <text>diphthine methyl ester-[translation elongation factor 2] + H2O = diphthine-[translation elongation factor 2] + methanol + H(+)</text>
        <dbReference type="Rhea" id="RHEA:42656"/>
        <dbReference type="Rhea" id="RHEA-COMP:10172"/>
        <dbReference type="Rhea" id="RHEA-COMP:10173"/>
        <dbReference type="ChEBI" id="CHEBI:15377"/>
        <dbReference type="ChEBI" id="CHEBI:15378"/>
        <dbReference type="ChEBI" id="CHEBI:17790"/>
        <dbReference type="ChEBI" id="CHEBI:79005"/>
        <dbReference type="ChEBI" id="CHEBI:82696"/>
        <dbReference type="EC" id="3.1.1.97"/>
    </reaction>
</comment>
<dbReference type="SUPFAM" id="SSF50978">
    <property type="entry name" value="WD40 repeat-like"/>
    <property type="match status" value="1"/>
</dbReference>
<evidence type="ECO:0000256" key="2">
    <source>
        <dbReference type="ARBA" id="ARBA00022574"/>
    </source>
</evidence>
<keyword evidence="3" id="KW-0677">Repeat</keyword>
<protein>
    <recommendedName>
        <fullName evidence="6">methylated diphthine methylhydrolase</fullName>
        <ecNumber evidence="6">3.1.1.97</ecNumber>
    </recommendedName>
</protein>